<feature type="transmembrane region" description="Helical" evidence="1">
    <location>
        <begin position="43"/>
        <end position="61"/>
    </location>
</feature>
<feature type="transmembrane region" description="Helical" evidence="1">
    <location>
        <begin position="12"/>
        <end position="37"/>
    </location>
</feature>
<name>A0A9D1SZI5_9FIRM</name>
<gene>
    <name evidence="2" type="ORF">IAC74_02075</name>
</gene>
<evidence type="ECO:0000313" key="2">
    <source>
        <dbReference type="EMBL" id="HIV02334.1"/>
    </source>
</evidence>
<dbReference type="EMBL" id="DVOF01000060">
    <property type="protein sequence ID" value="HIV02334.1"/>
    <property type="molecule type" value="Genomic_DNA"/>
</dbReference>
<sequence length="164" mass="18448">MYKETVKPVGKTVFYVIGIVGVALLLTCIADLAITYYKLPYRSLFQLGVLAIVGVGVYILIRNILSDYSYSIVGEELIIMAKLGNHEWVVARPQLDQIKLVAFHTSPALQQYKAQARYNAKKSFFSSNTYICVFMQDGKLNMLKFEPSGRLLGILYKKGIPVKD</sequence>
<keyword evidence="1" id="KW-0812">Transmembrane</keyword>
<reference evidence="2" key="1">
    <citation type="submission" date="2020-10" db="EMBL/GenBank/DDBJ databases">
        <authorList>
            <person name="Gilroy R."/>
        </authorList>
    </citation>
    <scope>NUCLEOTIDE SEQUENCE</scope>
    <source>
        <strain evidence="2">4920</strain>
    </source>
</reference>
<dbReference type="AlphaFoldDB" id="A0A9D1SZI5"/>
<accession>A0A9D1SZI5</accession>
<comment type="caution">
    <text evidence="2">The sequence shown here is derived from an EMBL/GenBank/DDBJ whole genome shotgun (WGS) entry which is preliminary data.</text>
</comment>
<protein>
    <submittedName>
        <fullName evidence="2">Uncharacterized protein</fullName>
    </submittedName>
</protein>
<evidence type="ECO:0000313" key="3">
    <source>
        <dbReference type="Proteomes" id="UP000886743"/>
    </source>
</evidence>
<dbReference type="Proteomes" id="UP000886743">
    <property type="component" value="Unassembled WGS sequence"/>
</dbReference>
<organism evidence="2 3">
    <name type="scientific">Candidatus Aphodoplasma excrementigallinarum</name>
    <dbReference type="NCBI Taxonomy" id="2840673"/>
    <lineage>
        <taxon>Bacteria</taxon>
        <taxon>Bacillati</taxon>
        <taxon>Bacillota</taxon>
        <taxon>Clostridia</taxon>
        <taxon>Eubacteriales</taxon>
        <taxon>Candidatus Aphodoplasma</taxon>
    </lineage>
</organism>
<keyword evidence="1" id="KW-0472">Membrane</keyword>
<proteinExistence type="predicted"/>
<keyword evidence="1" id="KW-1133">Transmembrane helix</keyword>
<evidence type="ECO:0000256" key="1">
    <source>
        <dbReference type="SAM" id="Phobius"/>
    </source>
</evidence>
<reference evidence="2" key="2">
    <citation type="journal article" date="2021" name="PeerJ">
        <title>Extensive microbial diversity within the chicken gut microbiome revealed by metagenomics and culture.</title>
        <authorList>
            <person name="Gilroy R."/>
            <person name="Ravi A."/>
            <person name="Getino M."/>
            <person name="Pursley I."/>
            <person name="Horton D.L."/>
            <person name="Alikhan N.F."/>
            <person name="Baker D."/>
            <person name="Gharbi K."/>
            <person name="Hall N."/>
            <person name="Watson M."/>
            <person name="Adriaenssens E.M."/>
            <person name="Foster-Nyarko E."/>
            <person name="Jarju S."/>
            <person name="Secka A."/>
            <person name="Antonio M."/>
            <person name="Oren A."/>
            <person name="Chaudhuri R.R."/>
            <person name="La Ragione R."/>
            <person name="Hildebrand F."/>
            <person name="Pallen M.J."/>
        </authorList>
    </citation>
    <scope>NUCLEOTIDE SEQUENCE</scope>
    <source>
        <strain evidence="2">4920</strain>
    </source>
</reference>